<dbReference type="FunFam" id="1.10.3470.10:FF:000003">
    <property type="entry name" value="Iron ABC transporter permease SitD"/>
    <property type="match status" value="1"/>
</dbReference>
<evidence type="ECO:0000256" key="6">
    <source>
        <dbReference type="RuleBase" id="RU003943"/>
    </source>
</evidence>
<dbReference type="PANTHER" id="PTHR30477:SF24">
    <property type="entry name" value="IRON TRANSPORT SYSTEM MEMBRANE PROTEIN HI_0359-RELATED"/>
    <property type="match status" value="1"/>
</dbReference>
<feature type="transmembrane region" description="Helical" evidence="7">
    <location>
        <begin position="171"/>
        <end position="189"/>
    </location>
</feature>
<proteinExistence type="inferred from homology"/>
<evidence type="ECO:0000256" key="2">
    <source>
        <dbReference type="ARBA" id="ARBA00008034"/>
    </source>
</evidence>
<accession>Q83MR4</accession>
<gene>
    <name evidence="8" type="ordered locus">TWT_664</name>
</gene>
<dbReference type="KEGG" id="twh:TWT_664"/>
<dbReference type="GO" id="GO:0043190">
    <property type="term" value="C:ATP-binding cassette (ABC) transporter complex"/>
    <property type="evidence" value="ECO:0007669"/>
    <property type="project" value="InterPro"/>
</dbReference>
<organism evidence="8 9">
    <name type="scientific">Tropheryma whipplei (strain Twist)</name>
    <name type="common">Whipple's bacillus</name>
    <dbReference type="NCBI Taxonomy" id="203267"/>
    <lineage>
        <taxon>Bacteria</taxon>
        <taxon>Bacillati</taxon>
        <taxon>Actinomycetota</taxon>
        <taxon>Actinomycetes</taxon>
        <taxon>Micrococcales</taxon>
        <taxon>Tropherymataceae</taxon>
        <taxon>Tropheryma</taxon>
    </lineage>
</organism>
<feature type="transmembrane region" description="Helical" evidence="7">
    <location>
        <begin position="221"/>
        <end position="243"/>
    </location>
</feature>
<dbReference type="SUPFAM" id="SSF81345">
    <property type="entry name" value="ABC transporter involved in vitamin B12 uptake, BtuC"/>
    <property type="match status" value="1"/>
</dbReference>
<keyword evidence="6" id="KW-0813">Transport</keyword>
<comment type="subcellular location">
    <subcellularLocation>
        <location evidence="6">Cell membrane</location>
        <topology evidence="6">Multi-pass membrane protein</topology>
    </subcellularLocation>
    <subcellularLocation>
        <location evidence="1">Membrane</location>
        <topology evidence="1">Multi-pass membrane protein</topology>
    </subcellularLocation>
</comment>
<evidence type="ECO:0000256" key="7">
    <source>
        <dbReference type="SAM" id="Phobius"/>
    </source>
</evidence>
<feature type="transmembrane region" description="Helical" evidence="7">
    <location>
        <begin position="133"/>
        <end position="151"/>
    </location>
</feature>
<keyword evidence="5 7" id="KW-0472">Membrane</keyword>
<dbReference type="GO" id="GO:0055085">
    <property type="term" value="P:transmembrane transport"/>
    <property type="evidence" value="ECO:0007669"/>
    <property type="project" value="InterPro"/>
</dbReference>
<keyword evidence="3 6" id="KW-0812">Transmembrane</keyword>
<feature type="transmembrane region" description="Helical" evidence="7">
    <location>
        <begin position="57"/>
        <end position="81"/>
    </location>
</feature>
<keyword evidence="9" id="KW-1185">Reference proteome</keyword>
<dbReference type="OrthoDB" id="1016457at2"/>
<feature type="transmembrane region" description="Helical" evidence="7">
    <location>
        <begin position="93"/>
        <end position="113"/>
    </location>
</feature>
<evidence type="ECO:0000256" key="3">
    <source>
        <dbReference type="ARBA" id="ARBA00022692"/>
    </source>
</evidence>
<sequence>MIDYLLAPFEYGFMLRAFIVVIVSATLCGLISCWVVLLGWSMLGEAISHAIFPGVVLSFLLGVPFAIGAFVSGLVAVYLIGHLRSNPRIKEDAAMGVVFITMFSLGLILVFFIPGKGHLMHILFGNLLSVTYLDLYQVIILGVLGISILTYRRRDFTLYAFDPGHANVIGISTRSLHNIFLITLAFTIVVSVQQVGVVLVVAMLVIPGVSASLLSRKISRMFIISPVMAVTTSVAGVYISYTFDLPPGSVIVLVMGSVFVLTYTVTSIMSMIVSNRTLLRTRHG</sequence>
<keyword evidence="4 7" id="KW-1133">Transmembrane helix</keyword>
<feature type="transmembrane region" description="Helical" evidence="7">
    <location>
        <begin position="12"/>
        <end position="37"/>
    </location>
</feature>
<dbReference type="eggNOG" id="COG1108">
    <property type="taxonomic scope" value="Bacteria"/>
</dbReference>
<dbReference type="HOGENOM" id="CLU_028808_4_0_11"/>
<dbReference type="CDD" id="cd06550">
    <property type="entry name" value="TM_ABC_iron-siderophores_like"/>
    <property type="match status" value="1"/>
</dbReference>
<dbReference type="InterPro" id="IPR037294">
    <property type="entry name" value="ABC_BtuC-like"/>
</dbReference>
<dbReference type="GO" id="GO:0010043">
    <property type="term" value="P:response to zinc ion"/>
    <property type="evidence" value="ECO:0007669"/>
    <property type="project" value="TreeGrafter"/>
</dbReference>
<dbReference type="EMBL" id="AE014184">
    <property type="protein sequence ID" value="AAO44761.1"/>
    <property type="molecule type" value="Genomic_DNA"/>
</dbReference>
<dbReference type="STRING" id="203267.TWT_664"/>
<dbReference type="RefSeq" id="WP_011096624.1">
    <property type="nucleotide sequence ID" value="NC_004572.3"/>
</dbReference>
<dbReference type="Gene3D" id="1.10.3470.10">
    <property type="entry name" value="ABC transporter involved in vitamin B12 uptake, BtuC"/>
    <property type="match status" value="1"/>
</dbReference>
<evidence type="ECO:0000256" key="5">
    <source>
        <dbReference type="ARBA" id="ARBA00023136"/>
    </source>
</evidence>
<evidence type="ECO:0000313" key="8">
    <source>
        <dbReference type="EMBL" id="AAO44761.1"/>
    </source>
</evidence>
<dbReference type="AlphaFoldDB" id="Q83MR4"/>
<evidence type="ECO:0000256" key="1">
    <source>
        <dbReference type="ARBA" id="ARBA00004141"/>
    </source>
</evidence>
<dbReference type="Proteomes" id="UP000002200">
    <property type="component" value="Chromosome"/>
</dbReference>
<dbReference type="InterPro" id="IPR001626">
    <property type="entry name" value="ABC_TroCD"/>
</dbReference>
<reference evidence="8 9" key="1">
    <citation type="journal article" date="2003" name="Genome Res.">
        <title>Tropheryma whipplei twist: a human pathogenic Actinobacteria with a reduced genome.</title>
        <authorList>
            <person name="Raoult D."/>
            <person name="Ogata H."/>
            <person name="Audic S."/>
            <person name="Robert C."/>
            <person name="Suhre K."/>
            <person name="Drancourt M."/>
            <person name="Claverie J.-M."/>
        </authorList>
    </citation>
    <scope>NUCLEOTIDE SEQUENCE [LARGE SCALE GENOMIC DNA]</scope>
    <source>
        <strain evidence="8 9">Twist</strain>
    </source>
</reference>
<protein>
    <submittedName>
        <fullName evidence="8">Iron ABC transporter permease protein</fullName>
    </submittedName>
</protein>
<evidence type="ECO:0000313" key="9">
    <source>
        <dbReference type="Proteomes" id="UP000002200"/>
    </source>
</evidence>
<feature type="transmembrane region" description="Helical" evidence="7">
    <location>
        <begin position="195"/>
        <end position="214"/>
    </location>
</feature>
<dbReference type="Pfam" id="PF00950">
    <property type="entry name" value="ABC-3"/>
    <property type="match status" value="1"/>
</dbReference>
<comment type="similarity">
    <text evidence="2 6">Belongs to the ABC-3 integral membrane protein family.</text>
</comment>
<dbReference type="GeneID" id="67388463"/>
<name>Q83MR4_TROWT</name>
<feature type="transmembrane region" description="Helical" evidence="7">
    <location>
        <begin position="249"/>
        <end position="273"/>
    </location>
</feature>
<dbReference type="GO" id="GO:0071281">
    <property type="term" value="P:cellular response to iron ion"/>
    <property type="evidence" value="ECO:0007669"/>
    <property type="project" value="UniProtKB-ARBA"/>
</dbReference>
<evidence type="ECO:0000256" key="4">
    <source>
        <dbReference type="ARBA" id="ARBA00022989"/>
    </source>
</evidence>
<dbReference type="PANTHER" id="PTHR30477">
    <property type="entry name" value="ABC-TRANSPORTER METAL-BINDING PROTEIN"/>
    <property type="match status" value="1"/>
</dbReference>